<evidence type="ECO:0000256" key="21">
    <source>
        <dbReference type="ARBA" id="ARBA00032396"/>
    </source>
</evidence>
<evidence type="ECO:0000256" key="16">
    <source>
        <dbReference type="ARBA" id="ARBA00023209"/>
    </source>
</evidence>
<feature type="transmembrane region" description="Helical" evidence="24">
    <location>
        <begin position="133"/>
        <end position="154"/>
    </location>
</feature>
<evidence type="ECO:0000256" key="18">
    <source>
        <dbReference type="ARBA" id="ARBA00029893"/>
    </source>
</evidence>
<comment type="pathway">
    <text evidence="3">Phospholipid metabolism; CDP-diacylglycerol biosynthesis; CDP-diacylglycerol from sn-glycerol 3-phosphate: step 3/3.</text>
</comment>
<keyword evidence="15 24" id="KW-0472">Membrane</keyword>
<dbReference type="AlphaFoldDB" id="A0A1H0RDY9"/>
<evidence type="ECO:0000256" key="6">
    <source>
        <dbReference type="ARBA" id="ARBA00012487"/>
    </source>
</evidence>
<comment type="subcellular location">
    <subcellularLocation>
        <location evidence="2">Cell membrane</location>
        <topology evidence="2">Multi-pass membrane protein</topology>
    </subcellularLocation>
</comment>
<gene>
    <name evidence="25" type="ORF">SAMN05660330_02281</name>
</gene>
<evidence type="ECO:0000256" key="12">
    <source>
        <dbReference type="ARBA" id="ARBA00022695"/>
    </source>
</evidence>
<evidence type="ECO:0000256" key="2">
    <source>
        <dbReference type="ARBA" id="ARBA00004651"/>
    </source>
</evidence>
<keyword evidence="13 24" id="KW-1133">Transmembrane helix</keyword>
<evidence type="ECO:0000256" key="9">
    <source>
        <dbReference type="ARBA" id="ARBA00022516"/>
    </source>
</evidence>
<dbReference type="PANTHER" id="PTHR46382:SF1">
    <property type="entry name" value="PHOSPHATIDATE CYTIDYLYLTRANSFERASE"/>
    <property type="match status" value="1"/>
</dbReference>
<dbReference type="Pfam" id="PF01148">
    <property type="entry name" value="CTP_transf_1"/>
    <property type="match status" value="1"/>
</dbReference>
<keyword evidence="10 25" id="KW-0808">Transferase</keyword>
<keyword evidence="16" id="KW-0594">Phospholipid biosynthesis</keyword>
<dbReference type="STRING" id="91360.SAMN05660330_02281"/>
<comment type="catalytic activity">
    <reaction evidence="1">
        <text>a 1,2-diacyl-sn-glycero-3-phosphate + CTP + H(+) = a CDP-1,2-diacyl-sn-glycerol + diphosphate</text>
        <dbReference type="Rhea" id="RHEA:16229"/>
        <dbReference type="ChEBI" id="CHEBI:15378"/>
        <dbReference type="ChEBI" id="CHEBI:33019"/>
        <dbReference type="ChEBI" id="CHEBI:37563"/>
        <dbReference type="ChEBI" id="CHEBI:58332"/>
        <dbReference type="ChEBI" id="CHEBI:58608"/>
        <dbReference type="EC" id="2.7.7.41"/>
    </reaction>
</comment>
<protein>
    <recommendedName>
        <fullName evidence="7">Phosphatidate cytidylyltransferase</fullName>
        <ecNumber evidence="6">2.7.7.41</ecNumber>
    </recommendedName>
    <alternativeName>
        <fullName evidence="20">CDP-DAG synthase</fullName>
    </alternativeName>
    <alternativeName>
        <fullName evidence="22">CDP-DG synthase</fullName>
    </alternativeName>
    <alternativeName>
        <fullName evidence="18">CDP-diacylglycerol synthase</fullName>
    </alternativeName>
    <alternativeName>
        <fullName evidence="21">CDP-diglyceride pyrophosphorylase</fullName>
    </alternativeName>
    <alternativeName>
        <fullName evidence="23">CDP-diglyceride synthase</fullName>
    </alternativeName>
    <alternativeName>
        <fullName evidence="19">CTP:phosphatidate cytidylyltransferase</fullName>
    </alternativeName>
</protein>
<organism evidence="25 26">
    <name type="scientific">Desulforhopalus singaporensis</name>
    <dbReference type="NCBI Taxonomy" id="91360"/>
    <lineage>
        <taxon>Bacteria</taxon>
        <taxon>Pseudomonadati</taxon>
        <taxon>Thermodesulfobacteriota</taxon>
        <taxon>Desulfobulbia</taxon>
        <taxon>Desulfobulbales</taxon>
        <taxon>Desulfocapsaceae</taxon>
        <taxon>Desulforhopalus</taxon>
    </lineage>
</organism>
<keyword evidence="8" id="KW-1003">Cell membrane</keyword>
<evidence type="ECO:0000256" key="1">
    <source>
        <dbReference type="ARBA" id="ARBA00001698"/>
    </source>
</evidence>
<comment type="pathway">
    <text evidence="4">Lipid metabolism.</text>
</comment>
<feature type="transmembrane region" description="Helical" evidence="24">
    <location>
        <begin position="200"/>
        <end position="219"/>
    </location>
</feature>
<evidence type="ECO:0000256" key="15">
    <source>
        <dbReference type="ARBA" id="ARBA00023136"/>
    </source>
</evidence>
<dbReference type="GO" id="GO:0016024">
    <property type="term" value="P:CDP-diacylglycerol biosynthetic process"/>
    <property type="evidence" value="ECO:0007669"/>
    <property type="project" value="TreeGrafter"/>
</dbReference>
<dbReference type="EC" id="2.7.7.41" evidence="6"/>
<evidence type="ECO:0000313" key="25">
    <source>
        <dbReference type="EMBL" id="SDP27399.1"/>
    </source>
</evidence>
<keyword evidence="9" id="KW-0444">Lipid biosynthesis</keyword>
<dbReference type="PANTHER" id="PTHR46382">
    <property type="entry name" value="PHOSPHATIDATE CYTIDYLYLTRANSFERASE"/>
    <property type="match status" value="1"/>
</dbReference>
<keyword evidence="17" id="KW-1208">Phospholipid metabolism</keyword>
<feature type="transmembrane region" description="Helical" evidence="24">
    <location>
        <begin position="50"/>
        <end position="70"/>
    </location>
</feature>
<dbReference type="GO" id="GO:0005886">
    <property type="term" value="C:plasma membrane"/>
    <property type="evidence" value="ECO:0007669"/>
    <property type="project" value="UniProtKB-SubCell"/>
</dbReference>
<accession>A0A1H0RDY9</accession>
<keyword evidence="12 25" id="KW-0548">Nucleotidyltransferase</keyword>
<evidence type="ECO:0000256" key="11">
    <source>
        <dbReference type="ARBA" id="ARBA00022692"/>
    </source>
</evidence>
<evidence type="ECO:0000256" key="19">
    <source>
        <dbReference type="ARBA" id="ARBA00031825"/>
    </source>
</evidence>
<evidence type="ECO:0000256" key="8">
    <source>
        <dbReference type="ARBA" id="ARBA00022475"/>
    </source>
</evidence>
<evidence type="ECO:0000256" key="17">
    <source>
        <dbReference type="ARBA" id="ARBA00023264"/>
    </source>
</evidence>
<evidence type="ECO:0000256" key="10">
    <source>
        <dbReference type="ARBA" id="ARBA00022679"/>
    </source>
</evidence>
<dbReference type="RefSeq" id="WP_176761188.1">
    <property type="nucleotide sequence ID" value="NZ_FNJI01000014.1"/>
</dbReference>
<evidence type="ECO:0000256" key="14">
    <source>
        <dbReference type="ARBA" id="ARBA00023098"/>
    </source>
</evidence>
<evidence type="ECO:0000256" key="24">
    <source>
        <dbReference type="SAM" id="Phobius"/>
    </source>
</evidence>
<feature type="transmembrane region" description="Helical" evidence="24">
    <location>
        <begin position="76"/>
        <end position="94"/>
    </location>
</feature>
<dbReference type="Proteomes" id="UP000199073">
    <property type="component" value="Unassembled WGS sequence"/>
</dbReference>
<evidence type="ECO:0000256" key="23">
    <source>
        <dbReference type="ARBA" id="ARBA00033406"/>
    </source>
</evidence>
<comment type="similarity">
    <text evidence="5">Belongs to the CDS family.</text>
</comment>
<feature type="transmembrane region" description="Helical" evidence="24">
    <location>
        <begin position="106"/>
        <end position="127"/>
    </location>
</feature>
<feature type="transmembrane region" description="Helical" evidence="24">
    <location>
        <begin position="12"/>
        <end position="38"/>
    </location>
</feature>
<keyword evidence="14" id="KW-0443">Lipid metabolism</keyword>
<evidence type="ECO:0000313" key="26">
    <source>
        <dbReference type="Proteomes" id="UP000199073"/>
    </source>
</evidence>
<evidence type="ECO:0000256" key="20">
    <source>
        <dbReference type="ARBA" id="ARBA00032253"/>
    </source>
</evidence>
<keyword evidence="11 24" id="KW-0812">Transmembrane</keyword>
<dbReference type="EMBL" id="FNJI01000014">
    <property type="protein sequence ID" value="SDP27399.1"/>
    <property type="molecule type" value="Genomic_DNA"/>
</dbReference>
<evidence type="ECO:0000256" key="5">
    <source>
        <dbReference type="ARBA" id="ARBA00010185"/>
    </source>
</evidence>
<sequence>MKRIVPGLLIAGLWLMLLLFGSIQLFSLLFFVIAMIGADEYLRMADRRDVALGEKGLLIIFTALPVGIVGLCGQTAGLGGAVLLSFAGFVVYLLCRYGSPLESYALFARFVFGLLYVGFLGSHLVLLRSLEEGGTWLIIASAITACSDTGAYYTGKRLGKRKLCPAISPNKTVEGAVGGVVSGTIGALVFGVVLLNEPPLVFLALGGAFLSLVGISGDLTESIIKRGTQTKDSGRLLAGHGGVLDRMDSLLFVAPALYYLLILLVP</sequence>
<dbReference type="GO" id="GO:0004605">
    <property type="term" value="F:phosphatidate cytidylyltransferase activity"/>
    <property type="evidence" value="ECO:0007669"/>
    <property type="project" value="UniProtKB-EC"/>
</dbReference>
<evidence type="ECO:0000256" key="3">
    <source>
        <dbReference type="ARBA" id="ARBA00005119"/>
    </source>
</evidence>
<evidence type="ECO:0000256" key="22">
    <source>
        <dbReference type="ARBA" id="ARBA00032743"/>
    </source>
</evidence>
<evidence type="ECO:0000256" key="7">
    <source>
        <dbReference type="ARBA" id="ARBA00019373"/>
    </source>
</evidence>
<proteinExistence type="inferred from homology"/>
<evidence type="ECO:0000256" key="4">
    <source>
        <dbReference type="ARBA" id="ARBA00005189"/>
    </source>
</evidence>
<evidence type="ECO:0000256" key="13">
    <source>
        <dbReference type="ARBA" id="ARBA00022989"/>
    </source>
</evidence>
<feature type="transmembrane region" description="Helical" evidence="24">
    <location>
        <begin position="175"/>
        <end position="194"/>
    </location>
</feature>
<keyword evidence="26" id="KW-1185">Reference proteome</keyword>
<reference evidence="25 26" key="1">
    <citation type="submission" date="2016-10" db="EMBL/GenBank/DDBJ databases">
        <authorList>
            <person name="de Groot N.N."/>
        </authorList>
    </citation>
    <scope>NUCLEOTIDE SEQUENCE [LARGE SCALE GENOMIC DNA]</scope>
    <source>
        <strain evidence="25 26">DSM 12130</strain>
    </source>
</reference>
<name>A0A1H0RDY9_9BACT</name>